<comment type="caution">
    <text evidence="2">The sequence shown here is derived from an EMBL/GenBank/DDBJ whole genome shotgun (WGS) entry which is preliminary data.</text>
</comment>
<dbReference type="Pfam" id="PF01370">
    <property type="entry name" value="Epimerase"/>
    <property type="match status" value="1"/>
</dbReference>
<evidence type="ECO:0000259" key="1">
    <source>
        <dbReference type="Pfam" id="PF01370"/>
    </source>
</evidence>
<dbReference type="InterPro" id="IPR036291">
    <property type="entry name" value="NAD(P)-bd_dom_sf"/>
</dbReference>
<dbReference type="InterPro" id="IPR001509">
    <property type="entry name" value="Epimerase_deHydtase"/>
</dbReference>
<accession>A0A246GDW7</accession>
<dbReference type="SUPFAM" id="SSF51735">
    <property type="entry name" value="NAD(P)-binding Rossmann-fold domains"/>
    <property type="match status" value="1"/>
</dbReference>
<organism evidence="2 3">
    <name type="scientific">Flavobacterium columnare</name>
    <dbReference type="NCBI Taxonomy" id="996"/>
    <lineage>
        <taxon>Bacteria</taxon>
        <taxon>Pseudomonadati</taxon>
        <taxon>Bacteroidota</taxon>
        <taxon>Flavobacteriia</taxon>
        <taxon>Flavobacteriales</taxon>
        <taxon>Flavobacteriaceae</taxon>
        <taxon>Flavobacterium</taxon>
    </lineage>
</organism>
<dbReference type="Proteomes" id="UP000198034">
    <property type="component" value="Unassembled WGS sequence"/>
</dbReference>
<evidence type="ECO:0000313" key="3">
    <source>
        <dbReference type="Proteomes" id="UP000198034"/>
    </source>
</evidence>
<dbReference type="EMBL" id="MTCY01000002">
    <property type="protein sequence ID" value="OWP79604.1"/>
    <property type="molecule type" value="Genomic_DNA"/>
</dbReference>
<protein>
    <submittedName>
        <fullName evidence="2">Epimerase</fullName>
    </submittedName>
</protein>
<dbReference type="InterPro" id="IPR050177">
    <property type="entry name" value="Lipid_A_modif_metabolic_enz"/>
</dbReference>
<reference evidence="2 3" key="1">
    <citation type="journal article" date="2017" name="Infect. Genet. Evol.">
        <title>Comparative genome analysis of fish pathogen Flavobacterium columnare reveals extensive sequence diversity within the species.</title>
        <authorList>
            <person name="Kayansamruaj P."/>
            <person name="Dong H.T."/>
            <person name="Hirono I."/>
            <person name="Kondo H."/>
            <person name="Senapin S."/>
            <person name="Rodkhum C."/>
        </authorList>
    </citation>
    <scope>NUCLEOTIDE SEQUENCE [LARGE SCALE GENOMIC DNA]</scope>
    <source>
        <strain evidence="2 3">1214</strain>
    </source>
</reference>
<name>A0A246GDW7_9FLAO</name>
<evidence type="ECO:0000313" key="2">
    <source>
        <dbReference type="EMBL" id="OWP79604.1"/>
    </source>
</evidence>
<dbReference type="PANTHER" id="PTHR43245">
    <property type="entry name" value="BIFUNCTIONAL POLYMYXIN RESISTANCE PROTEIN ARNA"/>
    <property type="match status" value="1"/>
</dbReference>
<proteinExistence type="predicted"/>
<sequence length="306" mass="34685">MNIGTEKKSKLAIFGTNGFVGKNIVSLLTNTVYNVNLREAHWEEMIPIDSDVFINCIGKAHDHKGTVSEQDFFESNYQVVKKIYNAFLHSNAQLLIHISSIAVVEEIVSDDFLTENSNLNHTSIYARSKYEGEKFLLTQKIPEGKKIIILRPPMIHGPGDKGSLSLLYKFITKRMPYPLLVFNNRRSFIAIDNFCFFIQKIIDNKASISGGIYHVADDQPVATNQIVDIIKENKGIKSKDFKIPKWIIFTIAKLGDYVPIPLNSLRLKKMTSTLLVSNQKIKKELNIKKLPITAQEALVKTIKSFN</sequence>
<dbReference type="AlphaFoldDB" id="A0A246GDW7"/>
<feature type="domain" description="NAD-dependent epimerase/dehydratase" evidence="1">
    <location>
        <begin position="15"/>
        <end position="216"/>
    </location>
</feature>
<gene>
    <name evidence="2" type="ORF">BWK62_01375</name>
</gene>
<dbReference type="Gene3D" id="3.40.50.720">
    <property type="entry name" value="NAD(P)-binding Rossmann-like Domain"/>
    <property type="match status" value="1"/>
</dbReference>